<evidence type="ECO:0000256" key="1">
    <source>
        <dbReference type="SAM" id="MobiDB-lite"/>
    </source>
</evidence>
<feature type="region of interest" description="Disordered" evidence="1">
    <location>
        <begin position="239"/>
        <end position="264"/>
    </location>
</feature>
<organism evidence="2 3">
    <name type="scientific">Phytophthora lilii</name>
    <dbReference type="NCBI Taxonomy" id="2077276"/>
    <lineage>
        <taxon>Eukaryota</taxon>
        <taxon>Sar</taxon>
        <taxon>Stramenopiles</taxon>
        <taxon>Oomycota</taxon>
        <taxon>Peronosporomycetes</taxon>
        <taxon>Peronosporales</taxon>
        <taxon>Peronosporaceae</taxon>
        <taxon>Phytophthora</taxon>
    </lineage>
</organism>
<name>A0A9W6YGG5_9STRA</name>
<protein>
    <submittedName>
        <fullName evidence="2">Unnamed protein product</fullName>
    </submittedName>
</protein>
<dbReference type="AlphaFoldDB" id="A0A9W6YGG5"/>
<gene>
    <name evidence="2" type="ORF">Plil01_001730600</name>
</gene>
<evidence type="ECO:0000313" key="3">
    <source>
        <dbReference type="Proteomes" id="UP001165083"/>
    </source>
</evidence>
<feature type="compositionally biased region" description="Basic residues" evidence="1">
    <location>
        <begin position="245"/>
        <end position="260"/>
    </location>
</feature>
<dbReference type="OrthoDB" id="92650at2759"/>
<proteinExistence type="predicted"/>
<keyword evidence="3" id="KW-1185">Reference proteome</keyword>
<sequence>MVEMSSGALHYTKSFSEIFDSRHPKSERLNLGALIFALQNFAGEVSISQVGIFKCGTENFLYGRSGSSIRLNSNNARDSSEDGSARGNAEITMFSTPLENMVLAATPSSRLLVPRRFRHAFAQAIDEAVEHQLVSLCQNIFFTQTQESTENSCAGMSNDGDLFVFFYYSARLNDTESNINSDDQVDNGGRGGKVSNRDDREEECRKAVRSVNPTLSEISRGSAQNISIRNMMASTRAIISAPTKHEKRKKKKKPKKKSRWRASNAVMDHSEPHEFQRVFEINCQKRRAALMEPHRTGPAYGIAEVLLPFVELSALSLFAPDSATLVSSMESEDRSEQLDQLVWKNTPCKVSSQGVKEKLHGNNLIAWRSGPCCIFYPITTASADPENKPRIRLAMTTVFDVLEPLLRAKTKILA</sequence>
<accession>A0A9W6YGG5</accession>
<dbReference type="EMBL" id="BSXW01012417">
    <property type="protein sequence ID" value="GMF64514.1"/>
    <property type="molecule type" value="Genomic_DNA"/>
</dbReference>
<comment type="caution">
    <text evidence="2">The sequence shown here is derived from an EMBL/GenBank/DDBJ whole genome shotgun (WGS) entry which is preliminary data.</text>
</comment>
<evidence type="ECO:0000313" key="2">
    <source>
        <dbReference type="EMBL" id="GMF64514.1"/>
    </source>
</evidence>
<dbReference type="Proteomes" id="UP001165083">
    <property type="component" value="Unassembled WGS sequence"/>
</dbReference>
<feature type="region of interest" description="Disordered" evidence="1">
    <location>
        <begin position="177"/>
        <end position="203"/>
    </location>
</feature>
<reference evidence="2" key="1">
    <citation type="submission" date="2023-04" db="EMBL/GenBank/DDBJ databases">
        <title>Phytophthora lilii NBRC 32176.</title>
        <authorList>
            <person name="Ichikawa N."/>
            <person name="Sato H."/>
            <person name="Tonouchi N."/>
        </authorList>
    </citation>
    <scope>NUCLEOTIDE SEQUENCE</scope>
    <source>
        <strain evidence="2">NBRC 32176</strain>
    </source>
</reference>